<gene>
    <name evidence="2 3" type="primary">dtd</name>
    <name evidence="3" type="ORF">SH580_12390</name>
</gene>
<keyword evidence="2" id="KW-0820">tRNA-binding</keyword>
<comment type="domain">
    <text evidence="2">A Gly-cisPro motif from one monomer fits into the active site of the other monomer to allow specific chiral rejection of L-amino acids.</text>
</comment>
<keyword evidence="2" id="KW-0694">RNA-binding</keyword>
<keyword evidence="2" id="KW-0963">Cytoplasm</keyword>
<dbReference type="SUPFAM" id="SSF69500">
    <property type="entry name" value="DTD-like"/>
    <property type="match status" value="1"/>
</dbReference>
<comment type="catalytic activity">
    <reaction evidence="2">
        <text>glycyl-tRNA(Ala) + H2O = tRNA(Ala) + glycine + H(+)</text>
        <dbReference type="Rhea" id="RHEA:53744"/>
        <dbReference type="Rhea" id="RHEA-COMP:9657"/>
        <dbReference type="Rhea" id="RHEA-COMP:13640"/>
        <dbReference type="ChEBI" id="CHEBI:15377"/>
        <dbReference type="ChEBI" id="CHEBI:15378"/>
        <dbReference type="ChEBI" id="CHEBI:57305"/>
        <dbReference type="ChEBI" id="CHEBI:78442"/>
        <dbReference type="ChEBI" id="CHEBI:78522"/>
    </reaction>
</comment>
<dbReference type="EC" id="3.1.1.96" evidence="2"/>
<dbReference type="InterPro" id="IPR023509">
    <property type="entry name" value="DTD-like_sf"/>
</dbReference>
<reference evidence="3 4" key="1">
    <citation type="submission" date="2023-11" db="EMBL/GenBank/DDBJ databases">
        <title>Coraliomargarita sp. nov., isolated from marine algae.</title>
        <authorList>
            <person name="Lee J.K."/>
            <person name="Baek J.H."/>
            <person name="Kim J.M."/>
            <person name="Choi D.G."/>
            <person name="Jeon C.O."/>
        </authorList>
    </citation>
    <scope>NUCLEOTIDE SEQUENCE [LARGE SCALE GENOMIC DNA]</scope>
    <source>
        <strain evidence="3 4">J2-16</strain>
    </source>
</reference>
<comment type="similarity">
    <text evidence="1 2">Belongs to the DTD family.</text>
</comment>
<dbReference type="PANTHER" id="PTHR10472:SF5">
    <property type="entry name" value="D-AMINOACYL-TRNA DEACYLASE 1"/>
    <property type="match status" value="1"/>
</dbReference>
<dbReference type="EMBL" id="CP138858">
    <property type="protein sequence ID" value="WPJ94233.1"/>
    <property type="molecule type" value="Genomic_DNA"/>
</dbReference>
<keyword evidence="2 3" id="KW-0378">Hydrolase</keyword>
<dbReference type="EC" id="3.1.1.-" evidence="2"/>
<proteinExistence type="inferred from homology"/>
<dbReference type="InterPro" id="IPR003732">
    <property type="entry name" value="Daa-tRNA_deacyls_DTD"/>
</dbReference>
<dbReference type="GO" id="GO:0051499">
    <property type="term" value="F:D-aminoacyl-tRNA deacylase activity"/>
    <property type="evidence" value="ECO:0007669"/>
    <property type="project" value="UniProtKB-EC"/>
</dbReference>
<comment type="subcellular location">
    <subcellularLocation>
        <location evidence="2">Cytoplasm</location>
    </subcellularLocation>
</comment>
<keyword evidence="4" id="KW-1185">Reference proteome</keyword>
<comment type="subunit">
    <text evidence="2">Homodimer.</text>
</comment>
<dbReference type="HAMAP" id="MF_00518">
    <property type="entry name" value="Deacylase_Dtd"/>
    <property type="match status" value="1"/>
</dbReference>
<feature type="short sequence motif" description="Gly-cisPro motif, important for rejection of L-amino acids" evidence="2">
    <location>
        <begin position="138"/>
        <end position="139"/>
    </location>
</feature>
<evidence type="ECO:0000256" key="2">
    <source>
        <dbReference type="HAMAP-Rule" id="MF_00518"/>
    </source>
</evidence>
<evidence type="ECO:0000313" key="4">
    <source>
        <dbReference type="Proteomes" id="UP001324993"/>
    </source>
</evidence>
<dbReference type="Proteomes" id="UP001324993">
    <property type="component" value="Chromosome"/>
</dbReference>
<organism evidence="3 4">
    <name type="scientific">Coraliomargarita algicola</name>
    <dbReference type="NCBI Taxonomy" id="3092156"/>
    <lineage>
        <taxon>Bacteria</taxon>
        <taxon>Pseudomonadati</taxon>
        <taxon>Verrucomicrobiota</taxon>
        <taxon>Opitutia</taxon>
        <taxon>Puniceicoccales</taxon>
        <taxon>Coraliomargaritaceae</taxon>
        <taxon>Coraliomargarita</taxon>
    </lineage>
</organism>
<dbReference type="Gene3D" id="3.50.80.10">
    <property type="entry name" value="D-tyrosyl-tRNA(Tyr) deacylase"/>
    <property type="match status" value="1"/>
</dbReference>
<dbReference type="RefSeq" id="WP_319831175.1">
    <property type="nucleotide sequence ID" value="NZ_CP138858.1"/>
</dbReference>
<evidence type="ECO:0000256" key="1">
    <source>
        <dbReference type="ARBA" id="ARBA00009673"/>
    </source>
</evidence>
<accession>A0ABZ0RFF5</accession>
<dbReference type="PANTHER" id="PTHR10472">
    <property type="entry name" value="D-TYROSYL-TRNA TYR DEACYLASE"/>
    <property type="match status" value="1"/>
</dbReference>
<dbReference type="NCBIfam" id="TIGR00256">
    <property type="entry name" value="D-aminoacyl-tRNA deacylase"/>
    <property type="match status" value="1"/>
</dbReference>
<name>A0ABZ0RFF5_9BACT</name>
<dbReference type="CDD" id="cd00563">
    <property type="entry name" value="Dtyr_deacylase"/>
    <property type="match status" value="1"/>
</dbReference>
<protein>
    <recommendedName>
        <fullName evidence="2">D-aminoacyl-tRNA deacylase</fullName>
        <shortName evidence="2">DTD</shortName>
        <ecNumber evidence="2">3.1.1.96</ecNumber>
    </recommendedName>
    <alternativeName>
        <fullName evidence="2">Gly-tRNA(Ala) deacylase</fullName>
        <ecNumber evidence="2">3.1.1.-</ecNumber>
    </alternativeName>
</protein>
<sequence length="151" mass="16569">MRAVIQRVSKAHVTVAGEVVGQIGPGVLVFLGVGKEDSQADADWLVRRIVKLRIFESEPGRMNESLLDICGQALVISQFTLFGSLKKGNRPSFNRAALPEQAVPLYEYFVTRLRQDLGQTVAAGVFGAHMDIEAQNDGPITLVVDTQERDF</sequence>
<evidence type="ECO:0000313" key="3">
    <source>
        <dbReference type="EMBL" id="WPJ94233.1"/>
    </source>
</evidence>
<dbReference type="Pfam" id="PF02580">
    <property type="entry name" value="Tyr_Deacylase"/>
    <property type="match status" value="1"/>
</dbReference>
<comment type="function">
    <text evidence="2">An aminoacyl-tRNA editing enzyme that deacylates mischarged D-aminoacyl-tRNAs. Also deacylates mischarged glycyl-tRNA(Ala), protecting cells against glycine mischarging by AlaRS. Acts via tRNA-based rather than protein-based catalysis; rejects L-amino acids rather than detecting D-amino acids in the active site. By recycling D-aminoacyl-tRNA to D-amino acids and free tRNA molecules, this enzyme counteracts the toxicity associated with the formation of D-aminoacyl-tRNA entities in vivo and helps enforce protein L-homochirality.</text>
</comment>
<comment type="catalytic activity">
    <reaction evidence="2">
        <text>a D-aminoacyl-tRNA + H2O = a tRNA + a D-alpha-amino acid + H(+)</text>
        <dbReference type="Rhea" id="RHEA:13953"/>
        <dbReference type="Rhea" id="RHEA-COMP:10123"/>
        <dbReference type="Rhea" id="RHEA-COMP:10124"/>
        <dbReference type="ChEBI" id="CHEBI:15377"/>
        <dbReference type="ChEBI" id="CHEBI:15378"/>
        <dbReference type="ChEBI" id="CHEBI:59871"/>
        <dbReference type="ChEBI" id="CHEBI:78442"/>
        <dbReference type="ChEBI" id="CHEBI:79333"/>
        <dbReference type="EC" id="3.1.1.96"/>
    </reaction>
</comment>